<proteinExistence type="predicted"/>
<dbReference type="AlphaFoldDB" id="A0A8J2IMB1"/>
<evidence type="ECO:0000256" key="1">
    <source>
        <dbReference type="SAM" id="MobiDB-lite"/>
    </source>
</evidence>
<accession>A0A8J2IMB1</accession>
<gene>
    <name evidence="2" type="ORF">FEQUK3_LOCUS3263</name>
</gene>
<protein>
    <submittedName>
        <fullName evidence="2">Uncharacterized protein</fullName>
    </submittedName>
</protein>
<reference evidence="2" key="1">
    <citation type="submission" date="2021-05" db="EMBL/GenBank/DDBJ databases">
        <authorList>
            <person name="Khan N."/>
        </authorList>
    </citation>
    <scope>NUCLEOTIDE SEQUENCE</scope>
</reference>
<feature type="region of interest" description="Disordered" evidence="1">
    <location>
        <begin position="279"/>
        <end position="298"/>
    </location>
</feature>
<comment type="caution">
    <text evidence="2">The sequence shown here is derived from an EMBL/GenBank/DDBJ whole genome shotgun (WGS) entry which is preliminary data.</text>
</comment>
<dbReference type="EMBL" id="CAJSTJ010000119">
    <property type="protein sequence ID" value="CAG7557530.1"/>
    <property type="molecule type" value="Genomic_DNA"/>
</dbReference>
<dbReference type="Proteomes" id="UP000693738">
    <property type="component" value="Unassembled WGS sequence"/>
</dbReference>
<sequence>MRVPDTPSTPSSSKSPAMDNPYLLKRDDNLHPSFLAELRARSNNLPPIPKAPPKTVTWTTLERLGSRLELDLDDIEECALVLNDPRASDGFLFTPKLFQALGDNPSAVWYGRHTLFIVGEPGFHSLLHWDRCFPHYIAHYDPLQDRDCFTCPPQVQSLVMATFHRGGCPDLPIKHMDCDKSGSIDSALYSLCFAQALLKGQEIPPRVLPKPLRDAIENFHKNPVPPTSNVVQMRPIRRSAQGPLEWSMLDAKVSSTSSSEPCLIPPYPSDRVEQVVDSVQGTTASPRQMPEDLSSCVSSPERIVLPATFGGEQDVPFPHGSLPVRSAPINSGAAPETIPTKSPSAKGKEPATSSTNNSSTKDKELEAGATNPPSAKGKERQGSWQERLCEFVDNIKNLEAQEKLVGQLLAVKDHPPLLEDASLLEEAFNKFAADENDALIANGKEPRYLSFKEFMLAGVNQHFEVKVKEAKSKVSKMVNEVIEAAASKGQTADQSPKFHEMMSIYAERLGAYSPSLFAQILKYYHKSRAGVENGPSAKGKEPAISSANDSSPKEKESEASVTFGPSKKGKEPETSSTDSASAKEKESQAGVNNDLSVKGKERQGSLYEEVMAEYTESGLVLAKLTSEAKVASAAVLLAKNRLGGVDFDLSELKKWLDFLTLTKEELTKVCDQASLFVSEILRDCILNRDCRVEQWEKEDLVVDIHLKRMRGTPLMEELIRLEKEENAKTEAKTKIRGQFVNAVTKKGFLDDAREGRFAGPPLPGPIVKNTENLFGSREFLSYVQNHDSHGRARDNAK</sequence>
<feature type="region of interest" description="Disordered" evidence="1">
    <location>
        <begin position="310"/>
        <end position="383"/>
    </location>
</feature>
<organism evidence="2 3">
    <name type="scientific">Fusarium equiseti</name>
    <name type="common">Fusarium scirpi</name>
    <dbReference type="NCBI Taxonomy" id="61235"/>
    <lineage>
        <taxon>Eukaryota</taxon>
        <taxon>Fungi</taxon>
        <taxon>Dikarya</taxon>
        <taxon>Ascomycota</taxon>
        <taxon>Pezizomycotina</taxon>
        <taxon>Sordariomycetes</taxon>
        <taxon>Hypocreomycetidae</taxon>
        <taxon>Hypocreales</taxon>
        <taxon>Nectriaceae</taxon>
        <taxon>Fusarium</taxon>
        <taxon>Fusarium incarnatum-equiseti species complex</taxon>
    </lineage>
</organism>
<feature type="compositionally biased region" description="Low complexity" evidence="1">
    <location>
        <begin position="1"/>
        <end position="16"/>
    </location>
</feature>
<evidence type="ECO:0000313" key="3">
    <source>
        <dbReference type="Proteomes" id="UP000693738"/>
    </source>
</evidence>
<feature type="region of interest" description="Disordered" evidence="1">
    <location>
        <begin position="1"/>
        <end position="24"/>
    </location>
</feature>
<feature type="region of interest" description="Disordered" evidence="1">
    <location>
        <begin position="531"/>
        <end position="595"/>
    </location>
</feature>
<name>A0A8J2IMB1_FUSEQ</name>
<evidence type="ECO:0000313" key="2">
    <source>
        <dbReference type="EMBL" id="CAG7557530.1"/>
    </source>
</evidence>